<dbReference type="EMBL" id="JALBGC010000002">
    <property type="protein sequence ID" value="MCI1187162.1"/>
    <property type="molecule type" value="Genomic_DNA"/>
</dbReference>
<gene>
    <name evidence="2" type="ORF">MON38_06995</name>
</gene>
<evidence type="ECO:0000313" key="2">
    <source>
        <dbReference type="EMBL" id="MCI1187162.1"/>
    </source>
</evidence>
<protein>
    <submittedName>
        <fullName evidence="2">Uncharacterized protein</fullName>
    </submittedName>
</protein>
<organism evidence="2 3">
    <name type="scientific">Hymenobacter cyanobacteriorum</name>
    <dbReference type="NCBI Taxonomy" id="2926463"/>
    <lineage>
        <taxon>Bacteria</taxon>
        <taxon>Pseudomonadati</taxon>
        <taxon>Bacteroidota</taxon>
        <taxon>Cytophagia</taxon>
        <taxon>Cytophagales</taxon>
        <taxon>Hymenobacteraceae</taxon>
        <taxon>Hymenobacter</taxon>
    </lineage>
</organism>
<reference evidence="2" key="1">
    <citation type="submission" date="2022-03" db="EMBL/GenBank/DDBJ databases">
        <title>Bacterial whole genome sequence for Hymenobacter sp. DH14.</title>
        <authorList>
            <person name="Le V."/>
        </authorList>
    </citation>
    <scope>NUCLEOTIDE SEQUENCE</scope>
    <source>
        <strain evidence="2">DH14</strain>
    </source>
</reference>
<sequence>MSLISQEIKRIIAYAFLAVFDVLVYVAMGIALMSYDDKHDDSQSDYGSWESMTDFDKCASVFMTVWNVINVLALVYISYSVYKRMKFRIQLNSN</sequence>
<keyword evidence="1" id="KW-0812">Transmembrane</keyword>
<feature type="transmembrane region" description="Helical" evidence="1">
    <location>
        <begin position="59"/>
        <end position="82"/>
    </location>
</feature>
<dbReference type="Proteomes" id="UP001139193">
    <property type="component" value="Unassembled WGS sequence"/>
</dbReference>
<evidence type="ECO:0000256" key="1">
    <source>
        <dbReference type="SAM" id="Phobius"/>
    </source>
</evidence>
<proteinExistence type="predicted"/>
<accession>A0A9X2AET9</accession>
<evidence type="ECO:0000313" key="3">
    <source>
        <dbReference type="Proteomes" id="UP001139193"/>
    </source>
</evidence>
<feature type="transmembrane region" description="Helical" evidence="1">
    <location>
        <begin position="12"/>
        <end position="35"/>
    </location>
</feature>
<dbReference type="AlphaFoldDB" id="A0A9X2AET9"/>
<keyword evidence="1" id="KW-0472">Membrane</keyword>
<keyword evidence="1" id="KW-1133">Transmembrane helix</keyword>
<comment type="caution">
    <text evidence="2">The sequence shown here is derived from an EMBL/GenBank/DDBJ whole genome shotgun (WGS) entry which is preliminary data.</text>
</comment>
<name>A0A9X2AET9_9BACT</name>
<keyword evidence="3" id="KW-1185">Reference proteome</keyword>
<dbReference type="RefSeq" id="WP_241935443.1">
    <property type="nucleotide sequence ID" value="NZ_JALBGC010000002.1"/>
</dbReference>